<reference evidence="4" key="3">
    <citation type="journal article" date="2005" name="Nature">
        <title>The map-based sequence of the rice genome.</title>
        <authorList>
            <consortium name="International rice genome sequencing project (IRGSP)"/>
            <person name="Matsumoto T."/>
            <person name="Wu J."/>
            <person name="Kanamori H."/>
            <person name="Katayose Y."/>
            <person name="Fujisawa M."/>
            <person name="Namiki N."/>
            <person name="Mizuno H."/>
            <person name="Yamamoto K."/>
            <person name="Antonio B.A."/>
            <person name="Baba T."/>
            <person name="Sakata K."/>
            <person name="Nagamura Y."/>
            <person name="Aoki H."/>
            <person name="Arikawa K."/>
            <person name="Arita K."/>
            <person name="Bito T."/>
            <person name="Chiden Y."/>
            <person name="Fujitsuka N."/>
            <person name="Fukunaka R."/>
            <person name="Hamada M."/>
            <person name="Harada C."/>
            <person name="Hayashi A."/>
            <person name="Hijishita S."/>
            <person name="Honda M."/>
            <person name="Hosokawa S."/>
            <person name="Ichikawa Y."/>
            <person name="Idonuma A."/>
            <person name="Iijima M."/>
            <person name="Ikeda M."/>
            <person name="Ikeno M."/>
            <person name="Ito K."/>
            <person name="Ito S."/>
            <person name="Ito T."/>
            <person name="Ito Y."/>
            <person name="Ito Y."/>
            <person name="Iwabuchi A."/>
            <person name="Kamiya K."/>
            <person name="Karasawa W."/>
            <person name="Kurita K."/>
            <person name="Katagiri S."/>
            <person name="Kikuta A."/>
            <person name="Kobayashi H."/>
            <person name="Kobayashi N."/>
            <person name="Machita K."/>
            <person name="Maehara T."/>
            <person name="Masukawa M."/>
            <person name="Mizubayashi T."/>
            <person name="Mukai Y."/>
            <person name="Nagasaki H."/>
            <person name="Nagata Y."/>
            <person name="Naito S."/>
            <person name="Nakashima M."/>
            <person name="Nakama Y."/>
            <person name="Nakamichi Y."/>
            <person name="Nakamura M."/>
            <person name="Meguro A."/>
            <person name="Negishi M."/>
            <person name="Ohta I."/>
            <person name="Ohta T."/>
            <person name="Okamoto M."/>
            <person name="Ono N."/>
            <person name="Saji S."/>
            <person name="Sakaguchi M."/>
            <person name="Sakai K."/>
            <person name="Shibata M."/>
            <person name="Shimokawa T."/>
            <person name="Song J."/>
            <person name="Takazaki Y."/>
            <person name="Terasawa K."/>
            <person name="Tsugane M."/>
            <person name="Tsuji K."/>
            <person name="Ueda S."/>
            <person name="Waki K."/>
            <person name="Yamagata H."/>
            <person name="Yamamoto M."/>
            <person name="Yamamoto S."/>
            <person name="Yamane H."/>
            <person name="Yoshiki S."/>
            <person name="Yoshihara R."/>
            <person name="Yukawa K."/>
            <person name="Zhong H."/>
            <person name="Yano M."/>
            <person name="Yuan Q."/>
            <person name="Ouyang S."/>
            <person name="Liu J."/>
            <person name="Jones K.M."/>
            <person name="Gansberger K."/>
            <person name="Moffat K."/>
            <person name="Hill J."/>
            <person name="Bera J."/>
            <person name="Fadrosh D."/>
            <person name="Jin S."/>
            <person name="Johri S."/>
            <person name="Kim M."/>
            <person name="Overton L."/>
            <person name="Reardon M."/>
            <person name="Tsitrin T."/>
            <person name="Vuong H."/>
            <person name="Weaver B."/>
            <person name="Ciecko A."/>
            <person name="Tallon L."/>
            <person name="Jackson J."/>
            <person name="Pai G."/>
            <person name="Aken S.V."/>
            <person name="Utterback T."/>
            <person name="Reidmuller S."/>
            <person name="Feldblyum T."/>
            <person name="Hsiao J."/>
            <person name="Zismann V."/>
            <person name="Iobst S."/>
            <person name="de Vazeille A.R."/>
            <person name="Buell C.R."/>
            <person name="Ying K."/>
            <person name="Li Y."/>
            <person name="Lu T."/>
            <person name="Huang Y."/>
            <person name="Zhao Q."/>
            <person name="Feng Q."/>
            <person name="Zhang L."/>
            <person name="Zhu J."/>
            <person name="Weng Q."/>
            <person name="Mu J."/>
            <person name="Lu Y."/>
            <person name="Fan D."/>
            <person name="Liu Y."/>
            <person name="Guan J."/>
            <person name="Zhang Y."/>
            <person name="Yu S."/>
            <person name="Liu X."/>
            <person name="Zhang Y."/>
            <person name="Hong G."/>
            <person name="Han B."/>
            <person name="Choisne N."/>
            <person name="Demange N."/>
            <person name="Orjeda G."/>
            <person name="Samain S."/>
            <person name="Cattolico L."/>
            <person name="Pelletier E."/>
            <person name="Couloux A."/>
            <person name="Segurens B."/>
            <person name="Wincker P."/>
            <person name="D'Hont A."/>
            <person name="Scarpelli C."/>
            <person name="Weissenbach J."/>
            <person name="Salanoubat M."/>
            <person name="Quetier F."/>
            <person name="Yu Y."/>
            <person name="Kim H.R."/>
            <person name="Rambo T."/>
            <person name="Currie J."/>
            <person name="Collura K."/>
            <person name="Luo M."/>
            <person name="Yang T."/>
            <person name="Ammiraju J.S.S."/>
            <person name="Engler F."/>
            <person name="Soderlund C."/>
            <person name="Wing R.A."/>
            <person name="Palmer L.E."/>
            <person name="de la Bastide M."/>
            <person name="Spiegel L."/>
            <person name="Nascimento L."/>
            <person name="Zutavern T."/>
            <person name="O'Shaughnessy A."/>
            <person name="Dike S."/>
            <person name="Dedhia N."/>
            <person name="Preston R."/>
            <person name="Balija V."/>
            <person name="McCombie W.R."/>
            <person name="Chow T."/>
            <person name="Chen H."/>
            <person name="Chung M."/>
            <person name="Chen C."/>
            <person name="Shaw J."/>
            <person name="Wu H."/>
            <person name="Hsiao K."/>
            <person name="Chao Y."/>
            <person name="Chu M."/>
            <person name="Cheng C."/>
            <person name="Hour A."/>
            <person name="Lee P."/>
            <person name="Lin S."/>
            <person name="Lin Y."/>
            <person name="Liou J."/>
            <person name="Liu S."/>
            <person name="Hsing Y."/>
            <person name="Raghuvanshi S."/>
            <person name="Mohanty A."/>
            <person name="Bharti A.K."/>
            <person name="Gaur A."/>
            <person name="Gupta V."/>
            <person name="Kumar D."/>
            <person name="Ravi V."/>
            <person name="Vij S."/>
            <person name="Kapur A."/>
            <person name="Khurana P."/>
            <person name="Khurana P."/>
            <person name="Khurana J.P."/>
            <person name="Tyagi A.K."/>
            <person name="Gaikwad K."/>
            <person name="Singh A."/>
            <person name="Dalal V."/>
            <person name="Srivastava S."/>
            <person name="Dixit A."/>
            <person name="Pal A.K."/>
            <person name="Ghazi I.A."/>
            <person name="Yadav M."/>
            <person name="Pandit A."/>
            <person name="Bhargava A."/>
            <person name="Sureshbabu K."/>
            <person name="Batra K."/>
            <person name="Sharma T.R."/>
            <person name="Mohapatra T."/>
            <person name="Singh N.K."/>
            <person name="Messing J."/>
            <person name="Nelson A.B."/>
            <person name="Fuks G."/>
            <person name="Kavchok S."/>
            <person name="Keizer G."/>
            <person name="Linton E."/>
            <person name="Llaca V."/>
            <person name="Song R."/>
            <person name="Tanyolac B."/>
            <person name="Young S."/>
            <person name="Ho-Il K."/>
            <person name="Hahn J.H."/>
            <person name="Sangsakoo G."/>
            <person name="Vanavichit A."/>
            <person name="de Mattos Luiz.A.T."/>
            <person name="Zimmer P.D."/>
            <person name="Malone G."/>
            <person name="Dellagostin O."/>
            <person name="de Oliveira A.C."/>
            <person name="Bevan M."/>
            <person name="Bancroft I."/>
            <person name="Minx P."/>
            <person name="Cordum H."/>
            <person name="Wilson R."/>
            <person name="Cheng Z."/>
            <person name="Jin W."/>
            <person name="Jiang J."/>
            <person name="Leong S.A."/>
            <person name="Iwama H."/>
            <person name="Gojobori T."/>
            <person name="Itoh T."/>
            <person name="Niimura Y."/>
            <person name="Fujii Y."/>
            <person name="Habara T."/>
            <person name="Sakai H."/>
            <person name="Sato Y."/>
            <person name="Wilson G."/>
            <person name="Kumar K."/>
            <person name="McCouch S."/>
            <person name="Juretic N."/>
            <person name="Hoen D."/>
            <person name="Wright S."/>
            <person name="Bruskiewich R."/>
            <person name="Bureau T."/>
            <person name="Miyao A."/>
            <person name="Hirochika H."/>
            <person name="Nishikawa T."/>
            <person name="Kadowaki K."/>
            <person name="Sugiura M."/>
            <person name="Burr B."/>
            <person name="Sasaki T."/>
        </authorList>
    </citation>
    <scope>NUCLEOTIDE SEQUENCE [LARGE SCALE GENOMIC DNA]</scope>
    <source>
        <strain evidence="4">cv. Nipponbare</strain>
    </source>
</reference>
<protein>
    <submittedName>
        <fullName evidence="3">Uncharacterized protein</fullName>
    </submittedName>
</protein>
<dbReference type="Proteomes" id="UP000000763">
    <property type="component" value="Chromosome 8"/>
</dbReference>
<evidence type="ECO:0000313" key="3">
    <source>
        <dbReference type="EMBL" id="BAC99735.1"/>
    </source>
</evidence>
<accession>Q6Z4W3</accession>
<feature type="compositionally biased region" description="Basic and acidic residues" evidence="1">
    <location>
        <begin position="108"/>
        <end position="117"/>
    </location>
</feature>
<dbReference type="AlphaFoldDB" id="Q6Z4W3"/>
<evidence type="ECO:0000313" key="4">
    <source>
        <dbReference type="Proteomes" id="UP000000763"/>
    </source>
</evidence>
<sequence length="117" mass="12916">MNKLGGFRCKNPTKNHETFLTRIQVTDQRVESFIEQQDACNSGRVRGEAVPVVTTLPVIRHAALRHHHHHLPPPPPEQQLLPASTTAPLAAAFSSNSTTTTTTVSSSHEQHANTRLR</sequence>
<gene>
    <name evidence="2" type="ORF">OJ1014_B05.12</name>
    <name evidence="3" type="ORF">OSJNBa0053M06.45</name>
</gene>
<feature type="region of interest" description="Disordered" evidence="1">
    <location>
        <begin position="64"/>
        <end position="117"/>
    </location>
</feature>
<name>Q6Z4W3_ORYSJ</name>
<reference evidence="3" key="2">
    <citation type="submission" date="2002-05" db="EMBL/GenBank/DDBJ databases">
        <title>Oryza sativa nipponbare(GA3) genomic DNA, chromosome 8, BAC clone:OSJNBa0053M06.</title>
        <authorList>
            <person name="Sasaki T."/>
            <person name="Matsumoto T."/>
            <person name="Katayose Y."/>
        </authorList>
    </citation>
    <scope>NUCLEOTIDE SEQUENCE</scope>
</reference>
<evidence type="ECO:0000313" key="2">
    <source>
        <dbReference type="EMBL" id="BAC99465.1"/>
    </source>
</evidence>
<proteinExistence type="predicted"/>
<reference evidence="2" key="1">
    <citation type="submission" date="2001-09" db="EMBL/GenBank/DDBJ databases">
        <title>Oryza sativa nipponbare(GA3) genomic DNA, chromosome 8, BAC clone:OJ1014_B05.</title>
        <authorList>
            <person name="Sasaki T."/>
            <person name="Matsumoto T."/>
            <person name="Yamamoto K."/>
        </authorList>
    </citation>
    <scope>NUCLEOTIDE SEQUENCE</scope>
</reference>
<organism evidence="3 4">
    <name type="scientific">Oryza sativa subsp. japonica</name>
    <name type="common">Rice</name>
    <dbReference type="NCBI Taxonomy" id="39947"/>
    <lineage>
        <taxon>Eukaryota</taxon>
        <taxon>Viridiplantae</taxon>
        <taxon>Streptophyta</taxon>
        <taxon>Embryophyta</taxon>
        <taxon>Tracheophyta</taxon>
        <taxon>Spermatophyta</taxon>
        <taxon>Magnoliopsida</taxon>
        <taxon>Liliopsida</taxon>
        <taxon>Poales</taxon>
        <taxon>Poaceae</taxon>
        <taxon>BOP clade</taxon>
        <taxon>Oryzoideae</taxon>
        <taxon>Oryzeae</taxon>
        <taxon>Oryzinae</taxon>
        <taxon>Oryza</taxon>
        <taxon>Oryza sativa</taxon>
    </lineage>
</organism>
<feature type="compositionally biased region" description="Low complexity" evidence="1">
    <location>
        <begin position="78"/>
        <end position="107"/>
    </location>
</feature>
<dbReference type="EMBL" id="AP004130">
    <property type="protein sequence ID" value="BAC99465.1"/>
    <property type="molecule type" value="Genomic_DNA"/>
</dbReference>
<reference evidence="4" key="4">
    <citation type="journal article" date="2008" name="Nucleic Acids Res.">
        <title>The rice annotation project database (RAP-DB): 2008 update.</title>
        <authorList>
            <consortium name="The rice annotation project (RAP)"/>
        </authorList>
    </citation>
    <scope>GENOME REANNOTATION</scope>
    <source>
        <strain evidence="4">cv. Nipponbare</strain>
    </source>
</reference>
<evidence type="ECO:0000256" key="1">
    <source>
        <dbReference type="SAM" id="MobiDB-lite"/>
    </source>
</evidence>
<dbReference type="EMBL" id="AP005163">
    <property type="protein sequence ID" value="BAC99735.1"/>
    <property type="molecule type" value="Genomic_DNA"/>
</dbReference>